<dbReference type="GO" id="GO:0046428">
    <property type="term" value="F:1,4-dihydroxy-2-naphthoate polyprenyltransferase activity"/>
    <property type="evidence" value="ECO:0007669"/>
    <property type="project" value="InterPro"/>
</dbReference>
<reference evidence="10" key="1">
    <citation type="submission" date="2020-05" db="EMBL/GenBank/DDBJ databases">
        <authorList>
            <person name="Chiriac C."/>
            <person name="Salcher M."/>
            <person name="Ghai R."/>
            <person name="Kavagutti S V."/>
        </authorList>
    </citation>
    <scope>NUCLEOTIDE SEQUENCE</scope>
</reference>
<feature type="transmembrane region" description="Helical" evidence="9">
    <location>
        <begin position="230"/>
        <end position="259"/>
    </location>
</feature>
<organism evidence="10">
    <name type="scientific">freshwater metagenome</name>
    <dbReference type="NCBI Taxonomy" id="449393"/>
    <lineage>
        <taxon>unclassified sequences</taxon>
        <taxon>metagenomes</taxon>
        <taxon>ecological metagenomes</taxon>
    </lineage>
</organism>
<dbReference type="PANTHER" id="PTHR13929:SF0">
    <property type="entry name" value="UBIA PRENYLTRANSFERASE DOMAIN-CONTAINING PROTEIN 1"/>
    <property type="match status" value="1"/>
</dbReference>
<evidence type="ECO:0000256" key="2">
    <source>
        <dbReference type="ARBA" id="ARBA00004863"/>
    </source>
</evidence>
<evidence type="ECO:0000256" key="8">
    <source>
        <dbReference type="ARBA" id="ARBA00023136"/>
    </source>
</evidence>
<feature type="transmembrane region" description="Helical" evidence="9">
    <location>
        <begin position="128"/>
        <end position="146"/>
    </location>
</feature>
<protein>
    <submittedName>
        <fullName evidence="10">Unannotated protein</fullName>
    </submittedName>
</protein>
<dbReference type="CDD" id="cd13962">
    <property type="entry name" value="PT_UbiA_UBIAD1"/>
    <property type="match status" value="1"/>
</dbReference>
<accession>A0A6J6E3Q7</accession>
<dbReference type="UniPathway" id="UPA00079"/>
<evidence type="ECO:0000256" key="4">
    <source>
        <dbReference type="ARBA" id="ARBA00022475"/>
    </source>
</evidence>
<feature type="transmembrane region" description="Helical" evidence="9">
    <location>
        <begin position="182"/>
        <end position="201"/>
    </location>
</feature>
<dbReference type="GO" id="GO:0009234">
    <property type="term" value="P:menaquinone biosynthetic process"/>
    <property type="evidence" value="ECO:0007669"/>
    <property type="project" value="UniProtKB-UniPathway"/>
</dbReference>
<comment type="pathway">
    <text evidence="2">Quinol/quinone metabolism; menaquinone biosynthesis.</text>
</comment>
<proteinExistence type="inferred from homology"/>
<evidence type="ECO:0000256" key="6">
    <source>
        <dbReference type="ARBA" id="ARBA00022692"/>
    </source>
</evidence>
<dbReference type="Gene3D" id="1.10.357.140">
    <property type="entry name" value="UbiA prenyltransferase"/>
    <property type="match status" value="1"/>
</dbReference>
<dbReference type="InterPro" id="IPR004657">
    <property type="entry name" value="MenA"/>
</dbReference>
<feature type="transmembrane region" description="Helical" evidence="9">
    <location>
        <begin position="279"/>
        <end position="299"/>
    </location>
</feature>
<evidence type="ECO:0000256" key="1">
    <source>
        <dbReference type="ARBA" id="ARBA00004141"/>
    </source>
</evidence>
<dbReference type="HAMAP" id="MF_01937">
    <property type="entry name" value="MenA_1"/>
    <property type="match status" value="1"/>
</dbReference>
<gene>
    <name evidence="10" type="ORF">UFOPK1650_00699</name>
</gene>
<evidence type="ECO:0000256" key="5">
    <source>
        <dbReference type="ARBA" id="ARBA00022679"/>
    </source>
</evidence>
<dbReference type="InterPro" id="IPR026046">
    <property type="entry name" value="UBIAD1"/>
</dbReference>
<name>A0A6J6E3Q7_9ZZZZ</name>
<dbReference type="GO" id="GO:0016020">
    <property type="term" value="C:membrane"/>
    <property type="evidence" value="ECO:0007669"/>
    <property type="project" value="UniProtKB-SubCell"/>
</dbReference>
<dbReference type="InterPro" id="IPR000537">
    <property type="entry name" value="UbiA_prenyltransferase"/>
</dbReference>
<keyword evidence="8 9" id="KW-0472">Membrane</keyword>
<evidence type="ECO:0000313" key="10">
    <source>
        <dbReference type="EMBL" id="CAB4571011.1"/>
    </source>
</evidence>
<keyword evidence="6 9" id="KW-0812">Transmembrane</keyword>
<evidence type="ECO:0000256" key="7">
    <source>
        <dbReference type="ARBA" id="ARBA00022989"/>
    </source>
</evidence>
<dbReference type="NCBIfam" id="TIGR00751">
    <property type="entry name" value="menA"/>
    <property type="match status" value="1"/>
</dbReference>
<dbReference type="EMBL" id="CAEZTJ010000097">
    <property type="protein sequence ID" value="CAB4571011.1"/>
    <property type="molecule type" value="Genomic_DNA"/>
</dbReference>
<evidence type="ECO:0000256" key="3">
    <source>
        <dbReference type="ARBA" id="ARBA00022428"/>
    </source>
</evidence>
<evidence type="ECO:0000256" key="9">
    <source>
        <dbReference type="SAM" id="Phobius"/>
    </source>
</evidence>
<dbReference type="PANTHER" id="PTHR13929">
    <property type="entry name" value="1,4-DIHYDROXY-2-NAPHTHOATE OCTAPRENYLTRANSFERASE"/>
    <property type="match status" value="1"/>
</dbReference>
<dbReference type="GO" id="GO:0042371">
    <property type="term" value="P:vitamin K biosynthetic process"/>
    <property type="evidence" value="ECO:0007669"/>
    <property type="project" value="TreeGrafter"/>
</dbReference>
<keyword evidence="3" id="KW-0474">Menaquinone biosynthesis</keyword>
<keyword evidence="5" id="KW-0808">Transferase</keyword>
<dbReference type="Pfam" id="PF01040">
    <property type="entry name" value="UbiA"/>
    <property type="match status" value="1"/>
</dbReference>
<keyword evidence="4" id="KW-1003">Cell membrane</keyword>
<keyword evidence="7 9" id="KW-1133">Transmembrane helix</keyword>
<dbReference type="AlphaFoldDB" id="A0A6J6E3Q7"/>
<sequence length="300" mass="32564">MIARRSYAPSNRKRVGDLTIKPWLLGIRPKTLPAAIAPVMVASAYAGDSFSFTHGLAALIVALSLQIAVNFANDYSDGVRGTDKNRVGPMRLVASGIKSAASVKRAAYISFFVAMIAGSYLALTVSPWLFIVGVIAIIAAWGYTGGRNPYGYRGLGEISVFIFFGLVATVGTYYIHTTTIDLRIVLIGSAMGAIACCILLLNNIRDIETDITAGKRTLSVRIGKKRSITLYWSLITLSLFIFVTTSSFPSLLLLFFLIPQLLQLRKVIASDELIKALEATGKFQILFALLLSLALLLSFR</sequence>
<dbReference type="NCBIfam" id="NF004751">
    <property type="entry name" value="PRK06080.1-3"/>
    <property type="match status" value="1"/>
</dbReference>
<feature type="transmembrane region" description="Helical" evidence="9">
    <location>
        <begin position="158"/>
        <end position="176"/>
    </location>
</feature>
<dbReference type="InterPro" id="IPR044878">
    <property type="entry name" value="UbiA_sf"/>
</dbReference>
<comment type="subcellular location">
    <subcellularLocation>
        <location evidence="1">Membrane</location>
        <topology evidence="1">Multi-pass membrane protein</topology>
    </subcellularLocation>
</comment>
<dbReference type="PIRSF" id="PIRSF005355">
    <property type="entry name" value="UBIAD1"/>
    <property type="match status" value="1"/>
</dbReference>